<comment type="similarity">
    <text evidence="1">Belongs to the iron-containing alcohol dehydrogenase family.</text>
</comment>
<reference evidence="6" key="1">
    <citation type="submission" date="2018-05" db="EMBL/GenBank/DDBJ databases">
        <authorList>
            <person name="Lanie J.A."/>
            <person name="Ng W.-L."/>
            <person name="Kazmierczak K.M."/>
            <person name="Andrzejewski T.M."/>
            <person name="Davidsen T.M."/>
            <person name="Wayne K.J."/>
            <person name="Tettelin H."/>
            <person name="Glass J.I."/>
            <person name="Rusch D."/>
            <person name="Podicherti R."/>
            <person name="Tsui H.-C.T."/>
            <person name="Winkler M.E."/>
        </authorList>
    </citation>
    <scope>NUCLEOTIDE SEQUENCE</scope>
</reference>
<dbReference type="Pfam" id="PF00465">
    <property type="entry name" value="Fe-ADH"/>
    <property type="match status" value="1"/>
</dbReference>
<feature type="domain" description="Alcohol dehydrogenase iron-type/glycerol dehydrogenase GldA" evidence="4">
    <location>
        <begin position="11"/>
        <end position="183"/>
    </location>
</feature>
<dbReference type="AlphaFoldDB" id="A0A381U8A4"/>
<accession>A0A381U8A4</accession>
<dbReference type="EMBL" id="UINC01005796">
    <property type="protein sequence ID" value="SVA23597.1"/>
    <property type="molecule type" value="Genomic_DNA"/>
</dbReference>
<dbReference type="GO" id="GO:0004022">
    <property type="term" value="F:alcohol dehydrogenase (NAD+) activity"/>
    <property type="evidence" value="ECO:0007669"/>
    <property type="project" value="TreeGrafter"/>
</dbReference>
<dbReference type="InterPro" id="IPR018211">
    <property type="entry name" value="ADH_Fe_CS"/>
</dbReference>
<evidence type="ECO:0000313" key="6">
    <source>
        <dbReference type="EMBL" id="SVA23597.1"/>
    </source>
</evidence>
<feature type="domain" description="Fe-containing alcohol dehydrogenase-like C-terminal" evidence="5">
    <location>
        <begin position="194"/>
        <end position="381"/>
    </location>
</feature>
<name>A0A381U8A4_9ZZZZ</name>
<protein>
    <submittedName>
        <fullName evidence="6">Uncharacterized protein</fullName>
    </submittedName>
</protein>
<dbReference type="Pfam" id="PF25137">
    <property type="entry name" value="ADH_Fe_C"/>
    <property type="match status" value="1"/>
</dbReference>
<proteinExistence type="inferred from homology"/>
<dbReference type="PANTHER" id="PTHR11496:SF102">
    <property type="entry name" value="ALCOHOL DEHYDROGENASE 4"/>
    <property type="match status" value="1"/>
</dbReference>
<dbReference type="SUPFAM" id="SSF56796">
    <property type="entry name" value="Dehydroquinate synthase-like"/>
    <property type="match status" value="1"/>
</dbReference>
<keyword evidence="3" id="KW-0520">NAD</keyword>
<evidence type="ECO:0000256" key="1">
    <source>
        <dbReference type="ARBA" id="ARBA00007358"/>
    </source>
</evidence>
<gene>
    <name evidence="6" type="ORF">METZ01_LOCUS76451</name>
</gene>
<evidence type="ECO:0000259" key="4">
    <source>
        <dbReference type="Pfam" id="PF00465"/>
    </source>
</evidence>
<evidence type="ECO:0000256" key="3">
    <source>
        <dbReference type="ARBA" id="ARBA00023027"/>
    </source>
</evidence>
<organism evidence="6">
    <name type="scientific">marine metagenome</name>
    <dbReference type="NCBI Taxonomy" id="408172"/>
    <lineage>
        <taxon>unclassified sequences</taxon>
        <taxon>metagenomes</taxon>
        <taxon>ecological metagenomes</taxon>
    </lineage>
</organism>
<evidence type="ECO:0000259" key="5">
    <source>
        <dbReference type="Pfam" id="PF25137"/>
    </source>
</evidence>
<dbReference type="GO" id="GO:0046872">
    <property type="term" value="F:metal ion binding"/>
    <property type="evidence" value="ECO:0007669"/>
    <property type="project" value="InterPro"/>
</dbReference>
<dbReference type="Gene3D" id="1.20.1090.10">
    <property type="entry name" value="Dehydroquinate synthase-like - alpha domain"/>
    <property type="match status" value="1"/>
</dbReference>
<dbReference type="FunFam" id="3.40.50.1970:FF:000003">
    <property type="entry name" value="Alcohol dehydrogenase, iron-containing"/>
    <property type="match status" value="1"/>
</dbReference>
<dbReference type="Gene3D" id="3.40.50.1970">
    <property type="match status" value="1"/>
</dbReference>
<dbReference type="InterPro" id="IPR039697">
    <property type="entry name" value="Alcohol_dehydrogenase_Fe"/>
</dbReference>
<keyword evidence="2" id="KW-0560">Oxidoreductase</keyword>
<evidence type="ECO:0000256" key="2">
    <source>
        <dbReference type="ARBA" id="ARBA00023002"/>
    </source>
</evidence>
<dbReference type="InterPro" id="IPR001670">
    <property type="entry name" value="ADH_Fe/GldA"/>
</dbReference>
<dbReference type="PANTHER" id="PTHR11496">
    <property type="entry name" value="ALCOHOL DEHYDROGENASE"/>
    <property type="match status" value="1"/>
</dbReference>
<sequence length="383" mass="41143">MPNQRHSYFYPTRIEYGPGVIQELPSMIKESGRSKGLLVTDQGLESAGIPEKVRHLFTDSGIELITYNEVKSNPTCDNVYAGTIVYKESGSTFIVALGGGSSMDVGKTIKVMATHEGPLEQYDDALGGDCLIQNNMPPFYAVPTTAGTGSEVGRSSVILIKATNKKTIIFSPFMLPDIAILDPELTVGLPAGLTAATGVDAFVHNLEAFWVDAFHPFADGIAQRGMALCVKNLERAVVNGQNISARGNMLMASSMGATAFQKGLGVNHAIAHALGVHYDLHHGLANATLLIGTTKYNIQDENARAKLASLGSVLGVKNDADEIVAMMSNWLHRLKLPSDLKSFQIDSNDLKKIEKYALADPSCPTNSRKVVAGDVIDILERLI</sequence>
<dbReference type="InterPro" id="IPR056798">
    <property type="entry name" value="ADH_Fe_C"/>
</dbReference>
<dbReference type="CDD" id="cd14861">
    <property type="entry name" value="Fe-ADH-like"/>
    <property type="match status" value="1"/>
</dbReference>
<dbReference type="PROSITE" id="PS00913">
    <property type="entry name" value="ADH_IRON_1"/>
    <property type="match status" value="1"/>
</dbReference>